<feature type="region of interest" description="Disordered" evidence="2">
    <location>
        <begin position="373"/>
        <end position="419"/>
    </location>
</feature>
<organism evidence="3 4">
    <name type="scientific">Actinoalloteichus caeruleus DSM 43889</name>
    <dbReference type="NCBI Taxonomy" id="1120930"/>
    <lineage>
        <taxon>Bacteria</taxon>
        <taxon>Bacillati</taxon>
        <taxon>Actinomycetota</taxon>
        <taxon>Actinomycetes</taxon>
        <taxon>Pseudonocardiales</taxon>
        <taxon>Pseudonocardiaceae</taxon>
        <taxon>Actinoalloteichus</taxon>
        <taxon>Actinoalloteichus cyanogriseus</taxon>
    </lineage>
</organism>
<evidence type="ECO:0000313" key="4">
    <source>
        <dbReference type="Proteomes" id="UP000791080"/>
    </source>
</evidence>
<accession>A0ABT1JM41</accession>
<dbReference type="EMBL" id="AUBJ02000001">
    <property type="protein sequence ID" value="MCP2333594.1"/>
    <property type="molecule type" value="Genomic_DNA"/>
</dbReference>
<evidence type="ECO:0000256" key="2">
    <source>
        <dbReference type="SAM" id="MobiDB-lite"/>
    </source>
</evidence>
<sequence length="419" mass="46381">MNENNHSALSFDRMRSMLTRAAEIRDSEQQQVFDALDEIHARLSPLESLGSVRKRLSELPDRTEVSVLAERLDEALSKLESQDTAISGLLHAVDGLVDKLAKPFAQLDGRLDGVSGRFDGVAGRMDGLEDRLGHIHKRLDDLGLHLDKQDTRLENMPAAVHGPVRERMDGLELSLRSRIDEVDEGVHEHLDGTKEALQRHVTESAETVRGEVTSSSEAVRASVETSRETLGDQLRETRDEVQRKLDSLLERPAVDPTEKLDALAERLEQLSRRVQDVNSRVEKVDDSVLGRIGELNDAVDTRLREVDSDVLSKISELNRAVETHLDRIDGTLADRPDTGAVNSMVREANAESERRNATQLDEAMATFAELILGGAPRRRHRPPRCPGSSAAPPARAARAARGRRATRPTPSRAPEPASR</sequence>
<comment type="caution">
    <text evidence="3">The sequence shown here is derived from an EMBL/GenBank/DDBJ whole genome shotgun (WGS) entry which is preliminary data.</text>
</comment>
<reference evidence="3 4" key="2">
    <citation type="submission" date="2022-06" db="EMBL/GenBank/DDBJ databases">
        <title>Genomic Encyclopedia of Type Strains, Phase I: the one thousand microbial genomes (KMG-I) project.</title>
        <authorList>
            <person name="Kyrpides N."/>
        </authorList>
    </citation>
    <scope>NUCLEOTIDE SEQUENCE [LARGE SCALE GENOMIC DNA]</scope>
    <source>
        <strain evidence="3 4">DSM 43889</strain>
    </source>
</reference>
<feature type="compositionally biased region" description="Low complexity" evidence="2">
    <location>
        <begin position="386"/>
        <end position="397"/>
    </location>
</feature>
<proteinExistence type="predicted"/>
<reference evidence="3 4" key="1">
    <citation type="submission" date="2013-07" db="EMBL/GenBank/DDBJ databases">
        <authorList>
            <consortium name="DOE Joint Genome Institute"/>
            <person name="Reeve W."/>
            <person name="Huntemann M."/>
            <person name="Han J."/>
            <person name="Chen A."/>
            <person name="Kyrpides N."/>
            <person name="Mavromatis K."/>
            <person name="Markowitz V."/>
            <person name="Palaniappan K."/>
            <person name="Ivanova N."/>
            <person name="Schaumberg A."/>
            <person name="Pati A."/>
            <person name="Liolios K."/>
            <person name="Nordberg H.P."/>
            <person name="Cantor M.N."/>
            <person name="Hua S.X."/>
            <person name="Woyke T."/>
        </authorList>
    </citation>
    <scope>NUCLEOTIDE SEQUENCE [LARGE SCALE GENOMIC DNA]</scope>
    <source>
        <strain evidence="3 4">DSM 43889</strain>
    </source>
</reference>
<protein>
    <recommendedName>
        <fullName evidence="5">PA containing protein</fullName>
    </recommendedName>
</protein>
<keyword evidence="1" id="KW-0175">Coiled coil</keyword>
<dbReference type="Gene3D" id="1.20.5.110">
    <property type="match status" value="1"/>
</dbReference>
<feature type="compositionally biased region" description="Low complexity" evidence="2">
    <location>
        <begin position="407"/>
        <end position="419"/>
    </location>
</feature>
<evidence type="ECO:0000313" key="3">
    <source>
        <dbReference type="EMBL" id="MCP2333594.1"/>
    </source>
</evidence>
<gene>
    <name evidence="3" type="ORF">G443_003864</name>
</gene>
<name>A0ABT1JM41_ACTCY</name>
<dbReference type="SUPFAM" id="SSF58113">
    <property type="entry name" value="Apolipoprotein A-I"/>
    <property type="match status" value="1"/>
</dbReference>
<feature type="coiled-coil region" evidence="1">
    <location>
        <begin position="231"/>
        <end position="287"/>
    </location>
</feature>
<dbReference type="Proteomes" id="UP000791080">
    <property type="component" value="Unassembled WGS sequence"/>
</dbReference>
<evidence type="ECO:0008006" key="5">
    <source>
        <dbReference type="Google" id="ProtNLM"/>
    </source>
</evidence>
<keyword evidence="4" id="KW-1185">Reference proteome</keyword>
<dbReference type="Gene3D" id="1.20.5.1230">
    <property type="entry name" value="Apolipoprotein A-I"/>
    <property type="match status" value="1"/>
</dbReference>
<evidence type="ECO:0000256" key="1">
    <source>
        <dbReference type="SAM" id="Coils"/>
    </source>
</evidence>